<dbReference type="PROSITE" id="PS01124">
    <property type="entry name" value="HTH_ARAC_FAMILY_2"/>
    <property type="match status" value="1"/>
</dbReference>
<name>A0A502BTH2_9HYPH</name>
<dbReference type="SUPFAM" id="SSF46689">
    <property type="entry name" value="Homeodomain-like"/>
    <property type="match status" value="1"/>
</dbReference>
<dbReference type="OrthoDB" id="7904253at2"/>
<evidence type="ECO:0000256" key="2">
    <source>
        <dbReference type="ARBA" id="ARBA00023125"/>
    </source>
</evidence>
<evidence type="ECO:0000256" key="3">
    <source>
        <dbReference type="ARBA" id="ARBA00023163"/>
    </source>
</evidence>
<keyword evidence="3" id="KW-0804">Transcription</keyword>
<proteinExistence type="predicted"/>
<dbReference type="Proteomes" id="UP000315388">
    <property type="component" value="Unassembled WGS sequence"/>
</dbReference>
<dbReference type="Gene3D" id="1.10.10.60">
    <property type="entry name" value="Homeodomain-like"/>
    <property type="match status" value="1"/>
</dbReference>
<dbReference type="InterPro" id="IPR018060">
    <property type="entry name" value="HTH_AraC"/>
</dbReference>
<dbReference type="InterPro" id="IPR009057">
    <property type="entry name" value="Homeodomain-like_sf"/>
</dbReference>
<evidence type="ECO:0000256" key="1">
    <source>
        <dbReference type="ARBA" id="ARBA00023015"/>
    </source>
</evidence>
<gene>
    <name evidence="5" type="ORF">FHY56_01950</name>
</gene>
<comment type="caution">
    <text evidence="5">The sequence shown here is derived from an EMBL/GenBank/DDBJ whole genome shotgun (WGS) entry which is preliminary data.</text>
</comment>
<feature type="domain" description="HTH araC/xylS-type" evidence="4">
    <location>
        <begin position="212"/>
        <end position="313"/>
    </location>
</feature>
<keyword evidence="1" id="KW-0805">Transcription regulation</keyword>
<dbReference type="PANTHER" id="PTHR43280">
    <property type="entry name" value="ARAC-FAMILY TRANSCRIPTIONAL REGULATOR"/>
    <property type="match status" value="1"/>
</dbReference>
<keyword evidence="6" id="KW-1185">Reference proteome</keyword>
<evidence type="ECO:0000259" key="4">
    <source>
        <dbReference type="PROSITE" id="PS01124"/>
    </source>
</evidence>
<dbReference type="EMBL" id="VEWJ01000001">
    <property type="protein sequence ID" value="TPF77140.1"/>
    <property type="molecule type" value="Genomic_DNA"/>
</dbReference>
<protein>
    <submittedName>
        <fullName evidence="5">Helix-turn-helix domain-containing protein</fullName>
    </submittedName>
</protein>
<keyword evidence="2" id="KW-0238">DNA-binding</keyword>
<sequence length="344" mass="38810">MLNTINLSTDLIEDRHKNDYWRGVTRPAFETIIEPGKSSEPLFGEISAKQLGDIVLGTTKFNAQKYVRDQRSISSFGLDNYIIQIVTSGTLRGDFNGLNSQACIGDISITDMAYTFQSEVSAGSRISLVLPRSHMQRSRLNGNIHGRILKSDDPLTAFLINCTQGFLKVSPHLNNMQIEGIQNSIIDMFALGLNGKEINPSESSTMNIITKQRILDYIDSNIENPALSTESIQKRFRISRSHLYRIFAEDEGVATVIRTKRLALAFKRLTTLSSSKRVHLAELAYQAGFSDYGSFSKLFQEKYGEKPTDIRNKAQQKKYNNIAYDGKIITYFKNIQNYSYGDNI</sequence>
<reference evidence="5 6" key="1">
    <citation type="journal article" date="2003" name="Int. J. Syst. Evol. Microbiol.">
        <title>Towards a standardized format for the description of a novel species (of an established genus): Ochrobactrum gallinifaecis sp. nov.</title>
        <authorList>
            <person name="Kampfer P."/>
            <person name="Buczolits S."/>
            <person name="Albrecht A."/>
            <person name="Busse H.J."/>
            <person name="Stackebrandt E."/>
        </authorList>
    </citation>
    <scope>NUCLEOTIDE SEQUENCE [LARGE SCALE GENOMIC DNA]</scope>
    <source>
        <strain evidence="5 6">ISO 196</strain>
    </source>
</reference>
<evidence type="ECO:0000313" key="5">
    <source>
        <dbReference type="EMBL" id="TPF77140.1"/>
    </source>
</evidence>
<accession>A0A502BTH2</accession>
<dbReference type="GO" id="GO:0043565">
    <property type="term" value="F:sequence-specific DNA binding"/>
    <property type="evidence" value="ECO:0007669"/>
    <property type="project" value="InterPro"/>
</dbReference>
<dbReference type="Pfam" id="PF12833">
    <property type="entry name" value="HTH_18"/>
    <property type="match status" value="1"/>
</dbReference>
<dbReference type="GO" id="GO:0003700">
    <property type="term" value="F:DNA-binding transcription factor activity"/>
    <property type="evidence" value="ECO:0007669"/>
    <property type="project" value="InterPro"/>
</dbReference>
<dbReference type="AlphaFoldDB" id="A0A502BTH2"/>
<organism evidence="5 6">
    <name type="scientific">Brucella gallinifaecis</name>
    <dbReference type="NCBI Taxonomy" id="215590"/>
    <lineage>
        <taxon>Bacteria</taxon>
        <taxon>Pseudomonadati</taxon>
        <taxon>Pseudomonadota</taxon>
        <taxon>Alphaproteobacteria</taxon>
        <taxon>Hyphomicrobiales</taxon>
        <taxon>Brucellaceae</taxon>
        <taxon>Brucella/Ochrobactrum group</taxon>
        <taxon>Brucella</taxon>
    </lineage>
</organism>
<evidence type="ECO:0000313" key="6">
    <source>
        <dbReference type="Proteomes" id="UP000315388"/>
    </source>
</evidence>
<dbReference type="RefSeq" id="WP_140903479.1">
    <property type="nucleotide sequence ID" value="NZ_JBHTMD010000017.1"/>
</dbReference>
<dbReference type="SMART" id="SM00342">
    <property type="entry name" value="HTH_ARAC"/>
    <property type="match status" value="1"/>
</dbReference>
<dbReference type="PANTHER" id="PTHR43280:SF2">
    <property type="entry name" value="HTH-TYPE TRANSCRIPTIONAL REGULATOR EXSA"/>
    <property type="match status" value="1"/>
</dbReference>